<reference evidence="1" key="1">
    <citation type="submission" date="2021-02" db="EMBL/GenBank/DDBJ databases">
        <authorList>
            <person name="Nowell W R."/>
        </authorList>
    </citation>
    <scope>NUCLEOTIDE SEQUENCE</scope>
</reference>
<dbReference type="Proteomes" id="UP000663864">
    <property type="component" value="Unassembled WGS sequence"/>
</dbReference>
<organism evidence="1 3">
    <name type="scientific">Rotaria sordida</name>
    <dbReference type="NCBI Taxonomy" id="392033"/>
    <lineage>
        <taxon>Eukaryota</taxon>
        <taxon>Metazoa</taxon>
        <taxon>Spiralia</taxon>
        <taxon>Gnathifera</taxon>
        <taxon>Rotifera</taxon>
        <taxon>Eurotatoria</taxon>
        <taxon>Bdelloidea</taxon>
        <taxon>Philodinida</taxon>
        <taxon>Philodinidae</taxon>
        <taxon>Rotaria</taxon>
    </lineage>
</organism>
<dbReference type="EMBL" id="CAJOBD010001255">
    <property type="protein sequence ID" value="CAF3779117.1"/>
    <property type="molecule type" value="Genomic_DNA"/>
</dbReference>
<dbReference type="EMBL" id="CAJNOT010001426">
    <property type="protein sequence ID" value="CAF1197558.1"/>
    <property type="molecule type" value="Genomic_DNA"/>
</dbReference>
<comment type="caution">
    <text evidence="1">The sequence shown here is derived from an EMBL/GenBank/DDBJ whole genome shotgun (WGS) entry which is preliminary data.</text>
</comment>
<gene>
    <name evidence="2" type="ORF">JBS370_LOCUS14129</name>
    <name evidence="1" type="ORF">ZHD862_LOCUS22660</name>
</gene>
<proteinExistence type="predicted"/>
<protein>
    <submittedName>
        <fullName evidence="1">Uncharacterized protein</fullName>
    </submittedName>
</protein>
<evidence type="ECO:0000313" key="1">
    <source>
        <dbReference type="EMBL" id="CAF1197558.1"/>
    </source>
</evidence>
<name>A0A814W5J0_9BILA</name>
<evidence type="ECO:0000313" key="2">
    <source>
        <dbReference type="EMBL" id="CAF3779117.1"/>
    </source>
</evidence>
<sequence length="111" mass="13033">MTSNRKLLRSSYLTENEVNFVFSSFIHSDDLFHIQKSINIINYTNSIQYRLIQNNNSYISVSIDDIIKKINQLLKSISIDEYMGFLFAFIGTINKMNIIRKICVIIKILNY</sequence>
<dbReference type="Proteomes" id="UP000663836">
    <property type="component" value="Unassembled WGS sequence"/>
</dbReference>
<dbReference type="AlphaFoldDB" id="A0A814W5J0"/>
<accession>A0A814W5J0</accession>
<evidence type="ECO:0000313" key="3">
    <source>
        <dbReference type="Proteomes" id="UP000663864"/>
    </source>
</evidence>